<dbReference type="EMBL" id="AALFWW010000007">
    <property type="protein sequence ID" value="ECZ0569711.1"/>
    <property type="molecule type" value="Genomic_DNA"/>
</dbReference>
<dbReference type="AlphaFoldDB" id="A0A5V3URM4"/>
<accession>A0A5V3URM4</accession>
<name>A0A5V3URM4_SALER</name>
<proteinExistence type="predicted"/>
<sequence length="62" mass="7045">MRNFVGNGVMLPREPGTAKCVEKILGRSAEKIRIFLEAREKAAKPVRTRYGLLRCHSSYLLL</sequence>
<protein>
    <submittedName>
        <fullName evidence="1">Uncharacterized protein</fullName>
    </submittedName>
</protein>
<organism evidence="1">
    <name type="scientific">Salmonella enterica</name>
    <name type="common">Salmonella choleraesuis</name>
    <dbReference type="NCBI Taxonomy" id="28901"/>
    <lineage>
        <taxon>Bacteria</taxon>
        <taxon>Pseudomonadati</taxon>
        <taxon>Pseudomonadota</taxon>
        <taxon>Gammaproteobacteria</taxon>
        <taxon>Enterobacterales</taxon>
        <taxon>Enterobacteriaceae</taxon>
        <taxon>Salmonella</taxon>
    </lineage>
</organism>
<reference evidence="1" key="1">
    <citation type="submission" date="2019-09" db="EMBL/GenBank/DDBJ databases">
        <authorList>
            <consortium name="PulseNet: The National Subtyping Network for Foodborne Disease Surveillance"/>
            <person name="Tarr C.L."/>
            <person name="Trees E."/>
            <person name="Katz L.S."/>
            <person name="Carleton-Romer H.A."/>
            <person name="Stroika S."/>
            <person name="Kucerova Z."/>
            <person name="Roache K.F."/>
            <person name="Sabol A.L."/>
            <person name="Besser J."/>
            <person name="Gerner-Smidt P."/>
        </authorList>
    </citation>
    <scope>NUCLEOTIDE SEQUENCE</scope>
    <source>
        <strain evidence="1">PNUSAS103169</strain>
    </source>
</reference>
<gene>
    <name evidence="1" type="ORF">F7467_05265</name>
</gene>
<evidence type="ECO:0000313" key="1">
    <source>
        <dbReference type="EMBL" id="ECZ0569711.1"/>
    </source>
</evidence>
<comment type="caution">
    <text evidence="1">The sequence shown here is derived from an EMBL/GenBank/DDBJ whole genome shotgun (WGS) entry which is preliminary data.</text>
</comment>